<dbReference type="InterPro" id="IPR029114">
    <property type="entry name" value="Ntox24"/>
</dbReference>
<evidence type="ECO:0000313" key="3">
    <source>
        <dbReference type="EMBL" id="PKG26022.1"/>
    </source>
</evidence>
<name>A0A2N0Z939_9BACI</name>
<dbReference type="Pfam" id="PF15529">
    <property type="entry name" value="Ntox24"/>
    <property type="match status" value="1"/>
</dbReference>
<evidence type="ECO:0000313" key="4">
    <source>
        <dbReference type="Proteomes" id="UP000233343"/>
    </source>
</evidence>
<dbReference type="EMBL" id="PISD01000081">
    <property type="protein sequence ID" value="PKG26022.1"/>
    <property type="molecule type" value="Genomic_DNA"/>
</dbReference>
<sequence>MKLDLQYFAENKGTGGASGSKRTSNKLQADQSAEGAHNTFKRDKDGHIYKYESFSEPRLVNGVKKFNLIKRFDGGKFDGTPGADHRGVPTPHINGKKIKGGVRPPEPWEIPNNPRFK</sequence>
<proteinExistence type="predicted"/>
<dbReference type="Proteomes" id="UP000233343">
    <property type="component" value="Unassembled WGS sequence"/>
</dbReference>
<accession>A0A2N0Z939</accession>
<comment type="caution">
    <text evidence="3">The sequence shown here is derived from an EMBL/GenBank/DDBJ whole genome shotgun (WGS) entry which is preliminary data.</text>
</comment>
<keyword evidence="4" id="KW-1185">Reference proteome</keyword>
<feature type="compositionally biased region" description="Polar residues" evidence="1">
    <location>
        <begin position="20"/>
        <end position="31"/>
    </location>
</feature>
<reference evidence="3 4" key="1">
    <citation type="journal article" date="2010" name="Int. J. Syst. Evol. Microbiol.">
        <title>Bacillus horneckiae sp. nov., isolated from a spacecraft-assembly clean room.</title>
        <authorList>
            <person name="Vaishampayan P."/>
            <person name="Probst A."/>
            <person name="Krishnamurthi S."/>
            <person name="Ghosh S."/>
            <person name="Osman S."/>
            <person name="McDowall A."/>
            <person name="Ruckmani A."/>
            <person name="Mayilraj S."/>
            <person name="Venkateswaran K."/>
        </authorList>
    </citation>
    <scope>NUCLEOTIDE SEQUENCE [LARGE SCALE GENOMIC DNA]</scope>
    <source>
        <strain evidence="4">1PO1SC</strain>
    </source>
</reference>
<gene>
    <name evidence="3" type="ORF">CWS20_26155</name>
</gene>
<dbReference type="RefSeq" id="WP_066200928.1">
    <property type="nucleotide sequence ID" value="NZ_JARMMB010000048.1"/>
</dbReference>
<protein>
    <recommendedName>
        <fullName evidence="2">Bacterial toxin 24 domain-containing protein</fullName>
    </recommendedName>
</protein>
<dbReference type="AlphaFoldDB" id="A0A2N0Z939"/>
<evidence type="ECO:0000259" key="2">
    <source>
        <dbReference type="Pfam" id="PF15529"/>
    </source>
</evidence>
<feature type="region of interest" description="Disordered" evidence="1">
    <location>
        <begin position="10"/>
        <end position="41"/>
    </location>
</feature>
<feature type="domain" description="Bacterial toxin 24" evidence="2">
    <location>
        <begin position="21"/>
        <end position="96"/>
    </location>
</feature>
<organism evidence="3 4">
    <name type="scientific">Cytobacillus horneckiae</name>
    <dbReference type="NCBI Taxonomy" id="549687"/>
    <lineage>
        <taxon>Bacteria</taxon>
        <taxon>Bacillati</taxon>
        <taxon>Bacillota</taxon>
        <taxon>Bacilli</taxon>
        <taxon>Bacillales</taxon>
        <taxon>Bacillaceae</taxon>
        <taxon>Cytobacillus</taxon>
    </lineage>
</organism>
<feature type="region of interest" description="Disordered" evidence="1">
    <location>
        <begin position="74"/>
        <end position="117"/>
    </location>
</feature>
<evidence type="ECO:0000256" key="1">
    <source>
        <dbReference type="SAM" id="MobiDB-lite"/>
    </source>
</evidence>